<dbReference type="PROSITE" id="PS50005">
    <property type="entry name" value="TPR"/>
    <property type="match status" value="2"/>
</dbReference>
<dbReference type="Gene3D" id="1.25.40.10">
    <property type="entry name" value="Tetratricopeptide repeat domain"/>
    <property type="match status" value="1"/>
</dbReference>
<organism evidence="5">
    <name type="scientific">Caulobacter sp. 602-2</name>
    <dbReference type="NCBI Taxonomy" id="2710887"/>
    <lineage>
        <taxon>Bacteria</taxon>
        <taxon>Pseudomonadati</taxon>
        <taxon>Pseudomonadota</taxon>
        <taxon>Alphaproteobacteria</taxon>
        <taxon>Caulobacterales</taxon>
        <taxon>Caulobacteraceae</taxon>
        <taxon>Caulobacter</taxon>
    </lineage>
</organism>
<dbReference type="RefSeq" id="WP_165260507.1">
    <property type="nucleotide sequence ID" value="NZ_JAAKGT010000008.1"/>
</dbReference>
<keyword evidence="2 3" id="KW-0802">TPR repeat</keyword>
<evidence type="ECO:0000256" key="3">
    <source>
        <dbReference type="PROSITE-ProRule" id="PRU00339"/>
    </source>
</evidence>
<evidence type="ECO:0000256" key="1">
    <source>
        <dbReference type="ARBA" id="ARBA00022737"/>
    </source>
</evidence>
<evidence type="ECO:0000256" key="2">
    <source>
        <dbReference type="ARBA" id="ARBA00022803"/>
    </source>
</evidence>
<dbReference type="SMART" id="SM00028">
    <property type="entry name" value="TPR"/>
    <property type="match status" value="2"/>
</dbReference>
<evidence type="ECO:0000313" key="5">
    <source>
        <dbReference type="EMBL" id="NGM51244.1"/>
    </source>
</evidence>
<dbReference type="InterPro" id="IPR051685">
    <property type="entry name" value="Ycf3/AcsC/BcsC/TPR_MFPF"/>
</dbReference>
<proteinExistence type="predicted"/>
<keyword evidence="1" id="KW-0677">Repeat</keyword>
<protein>
    <submittedName>
        <fullName evidence="5">Tetratricopeptide repeat protein</fullName>
    </submittedName>
</protein>
<dbReference type="Pfam" id="PF13181">
    <property type="entry name" value="TPR_8"/>
    <property type="match status" value="1"/>
</dbReference>
<dbReference type="PANTHER" id="PTHR44943">
    <property type="entry name" value="CELLULOSE SYNTHASE OPERON PROTEIN C"/>
    <property type="match status" value="1"/>
</dbReference>
<name>A0A6G4R0Y9_9CAUL</name>
<dbReference type="PANTHER" id="PTHR44943:SF8">
    <property type="entry name" value="TPR REPEAT-CONTAINING PROTEIN MJ0263"/>
    <property type="match status" value="1"/>
</dbReference>
<feature type="repeat" description="TPR" evidence="3">
    <location>
        <begin position="198"/>
        <end position="231"/>
    </location>
</feature>
<dbReference type="InterPro" id="IPR011990">
    <property type="entry name" value="TPR-like_helical_dom_sf"/>
</dbReference>
<dbReference type="AlphaFoldDB" id="A0A6G4R0Y9"/>
<keyword evidence="4" id="KW-0732">Signal</keyword>
<sequence length="265" mass="28216">MRIAAAVAALMIAATPAMVHARPAPAPASAADAQAAKDQATVKKAMNSGDLGTIRKMVPALETVASHAPAAYPLVERKGDTFIVRAYNLDQGLIASLLASAAAEKAAPDQKTQVVVDYNTYGLAYFLLGSAAVEARNYDKASEWLDKGLALQPENLMLVTEKGMVLTAQRRFADALALYDATFEKAAAFLISDQQGKARLLRARGFSLIELGRLDEAEKAYRDSLEIEPDHGGAKHEIGYIAKLRAGGQATGIQIMNGEESMKAK</sequence>
<feature type="chain" id="PRO_5026126730" evidence="4">
    <location>
        <begin position="22"/>
        <end position="265"/>
    </location>
</feature>
<dbReference type="SUPFAM" id="SSF48452">
    <property type="entry name" value="TPR-like"/>
    <property type="match status" value="1"/>
</dbReference>
<comment type="caution">
    <text evidence="5">The sequence shown here is derived from an EMBL/GenBank/DDBJ whole genome shotgun (WGS) entry which is preliminary data.</text>
</comment>
<evidence type="ECO:0000256" key="4">
    <source>
        <dbReference type="SAM" id="SignalP"/>
    </source>
</evidence>
<feature type="signal peptide" evidence="4">
    <location>
        <begin position="1"/>
        <end position="21"/>
    </location>
</feature>
<feature type="repeat" description="TPR" evidence="3">
    <location>
        <begin position="122"/>
        <end position="155"/>
    </location>
</feature>
<dbReference type="InterPro" id="IPR019734">
    <property type="entry name" value="TPR_rpt"/>
</dbReference>
<dbReference type="Pfam" id="PF13424">
    <property type="entry name" value="TPR_12"/>
    <property type="match status" value="1"/>
</dbReference>
<dbReference type="EMBL" id="JAAKGT010000008">
    <property type="protein sequence ID" value="NGM51244.1"/>
    <property type="molecule type" value="Genomic_DNA"/>
</dbReference>
<reference evidence="5" key="1">
    <citation type="submission" date="2020-02" db="EMBL/GenBank/DDBJ databases">
        <authorList>
            <person name="Gao J."/>
            <person name="Sun J."/>
        </authorList>
    </citation>
    <scope>NUCLEOTIDE SEQUENCE</scope>
    <source>
        <strain evidence="5">602-2</strain>
    </source>
</reference>
<accession>A0A6G4R0Y9</accession>
<gene>
    <name evidence="5" type="ORF">G5B46_16670</name>
</gene>